<evidence type="ECO:0000256" key="5">
    <source>
        <dbReference type="SAM" id="MobiDB-lite"/>
    </source>
</evidence>
<dbReference type="Gene3D" id="2.30.170.40">
    <property type="entry name" value="Ribosomal protein L28/L24"/>
    <property type="match status" value="1"/>
</dbReference>
<keyword evidence="3" id="KW-0687">Ribonucleoprotein</keyword>
<evidence type="ECO:0000256" key="2">
    <source>
        <dbReference type="ARBA" id="ARBA00022980"/>
    </source>
</evidence>
<dbReference type="EMBL" id="JABEZY010000001">
    <property type="protein sequence ID" value="MBA0732202.1"/>
    <property type="molecule type" value="Genomic_DNA"/>
</dbReference>
<evidence type="ECO:0000313" key="6">
    <source>
        <dbReference type="EMBL" id="MBA0732202.1"/>
    </source>
</evidence>
<dbReference type="OrthoDB" id="361870at2759"/>
<reference evidence="6 7" key="1">
    <citation type="journal article" date="2019" name="Genome Biol. Evol.">
        <title>Insights into the evolution of the New World diploid cottons (Gossypium, subgenus Houzingenia) based on genome sequencing.</title>
        <authorList>
            <person name="Grover C.E."/>
            <person name="Arick M.A. 2nd"/>
            <person name="Thrash A."/>
            <person name="Conover J.L."/>
            <person name="Sanders W.S."/>
            <person name="Peterson D.G."/>
            <person name="Frelichowski J.E."/>
            <person name="Scheffler J.A."/>
            <person name="Scheffler B.E."/>
            <person name="Wendel J.F."/>
        </authorList>
    </citation>
    <scope>NUCLEOTIDE SEQUENCE [LARGE SCALE GENOMIC DNA]</scope>
    <source>
        <strain evidence="6">5</strain>
        <tissue evidence="6">Leaf</tissue>
    </source>
</reference>
<dbReference type="GO" id="GO:0003735">
    <property type="term" value="F:structural constituent of ribosome"/>
    <property type="evidence" value="ECO:0007669"/>
    <property type="project" value="InterPro"/>
</dbReference>
<dbReference type="AlphaFoldDB" id="A0A7J9B7P2"/>
<accession>A0A7J9B7P2</accession>
<evidence type="ECO:0000256" key="4">
    <source>
        <dbReference type="ARBA" id="ARBA00035269"/>
    </source>
</evidence>
<dbReference type="InterPro" id="IPR026569">
    <property type="entry name" value="Ribosomal_bL28"/>
</dbReference>
<feature type="region of interest" description="Disordered" evidence="5">
    <location>
        <begin position="320"/>
        <end position="344"/>
    </location>
</feature>
<dbReference type="Proteomes" id="UP000593579">
    <property type="component" value="Unassembled WGS sequence"/>
</dbReference>
<evidence type="ECO:0000256" key="3">
    <source>
        <dbReference type="ARBA" id="ARBA00023274"/>
    </source>
</evidence>
<name>A0A7J9B7P2_GOSGO</name>
<dbReference type="GO" id="GO:0005762">
    <property type="term" value="C:mitochondrial large ribosomal subunit"/>
    <property type="evidence" value="ECO:0007669"/>
    <property type="project" value="TreeGrafter"/>
</dbReference>
<comment type="similarity">
    <text evidence="1">Belongs to the bacterial ribosomal protein bL28 family.</text>
</comment>
<dbReference type="PANTHER" id="PTHR13528">
    <property type="entry name" value="39S RIBOSOMAL PROTEIN L28, MITOCHONDRIAL"/>
    <property type="match status" value="1"/>
</dbReference>
<gene>
    <name evidence="6" type="ORF">Gogos_016307</name>
</gene>
<organism evidence="6 7">
    <name type="scientific">Gossypium gossypioides</name>
    <name type="common">Mexican cotton</name>
    <name type="synonym">Selera gossypioides</name>
    <dbReference type="NCBI Taxonomy" id="34282"/>
    <lineage>
        <taxon>Eukaryota</taxon>
        <taxon>Viridiplantae</taxon>
        <taxon>Streptophyta</taxon>
        <taxon>Embryophyta</taxon>
        <taxon>Tracheophyta</taxon>
        <taxon>Spermatophyta</taxon>
        <taxon>Magnoliopsida</taxon>
        <taxon>eudicotyledons</taxon>
        <taxon>Gunneridae</taxon>
        <taxon>Pentapetalae</taxon>
        <taxon>rosids</taxon>
        <taxon>malvids</taxon>
        <taxon>Malvales</taxon>
        <taxon>Malvaceae</taxon>
        <taxon>Malvoideae</taxon>
        <taxon>Gossypium</taxon>
    </lineage>
</organism>
<keyword evidence="7" id="KW-1185">Reference proteome</keyword>
<protein>
    <recommendedName>
        <fullName evidence="4">Large ribosomal subunit protein bL28m</fullName>
    </recommendedName>
</protein>
<dbReference type="InterPro" id="IPR034704">
    <property type="entry name" value="Ribosomal_bL28/bL31-like_sf"/>
</dbReference>
<dbReference type="InterPro" id="IPR037147">
    <property type="entry name" value="Ribosomal_bL28_sf"/>
</dbReference>
<evidence type="ECO:0000256" key="1">
    <source>
        <dbReference type="ARBA" id="ARBA00008760"/>
    </source>
</evidence>
<keyword evidence="2" id="KW-0689">Ribosomal protein</keyword>
<dbReference type="PANTHER" id="PTHR13528:SF2">
    <property type="entry name" value="LARGE RIBOSOMAL SUBUNIT PROTEIN BL28M"/>
    <property type="match status" value="1"/>
</dbReference>
<dbReference type="Pfam" id="PF00830">
    <property type="entry name" value="Ribosomal_L28"/>
    <property type="match status" value="1"/>
</dbReference>
<proteinExistence type="inferred from homology"/>
<sequence length="344" mass="40050">MAFRGKEMMKKMLKKVGEKNLAHGVKEQLQKSIPDSKVVMNRAKRGLYAGRHIQFGNRISEDGGNKTQFRDLLQIWLEVVRYRLGNSEYVLVVSDFLLLLVLSTFKKFRGKFVLVEIASDMLYRDVMYPRKHVICSGSWLRNWFCALRTLISVSELVQKRNEIFLYCNNSNEIFIAMLKLCGLCIHWEILTSCNGCDRSRRSWKPNVQEKRLFSYILDRHIRVKVTTHALRCIDKAGGIDEYLLKTPYHKMDTEMGLFWKAKIEKMYEELGQMEVVFFSPEDEAKFEQGFKDLKLAERAARRDARRQMYGWSGKLEEIENRRSHDGTGNAGEDSSDGDMLVANS</sequence>
<evidence type="ECO:0000313" key="7">
    <source>
        <dbReference type="Proteomes" id="UP000593579"/>
    </source>
</evidence>
<comment type="caution">
    <text evidence="6">The sequence shown here is derived from an EMBL/GenBank/DDBJ whole genome shotgun (WGS) entry which is preliminary data.</text>
</comment>
<dbReference type="SUPFAM" id="SSF143800">
    <property type="entry name" value="L28p-like"/>
    <property type="match status" value="1"/>
</dbReference>
<dbReference type="FunFam" id="2.30.170.40:FF:000003">
    <property type="entry name" value="54S ribosomal protein L24"/>
    <property type="match status" value="1"/>
</dbReference>